<comment type="subunit">
    <text evidence="5 17">Homodimer.</text>
</comment>
<dbReference type="Proteomes" id="UP000652176">
    <property type="component" value="Unassembled WGS sequence"/>
</dbReference>
<dbReference type="InterPro" id="IPR019818">
    <property type="entry name" value="IsoCit/isopropylmalate_DH_CS"/>
</dbReference>
<comment type="cofactor">
    <cofactor evidence="2">
        <name>Mn(2+)</name>
        <dbReference type="ChEBI" id="CHEBI:29035"/>
    </cofactor>
</comment>
<dbReference type="PANTHER" id="PTHR42979:SF1">
    <property type="entry name" value="3-ISOPROPYLMALATE DEHYDROGENASE"/>
    <property type="match status" value="1"/>
</dbReference>
<dbReference type="EC" id="1.1.1.85" evidence="6 15"/>
<keyword evidence="20" id="KW-1185">Reference proteome</keyword>
<evidence type="ECO:0000256" key="10">
    <source>
        <dbReference type="ARBA" id="ARBA00022723"/>
    </source>
</evidence>
<evidence type="ECO:0000256" key="3">
    <source>
        <dbReference type="ARBA" id="ARBA00004762"/>
    </source>
</evidence>
<dbReference type="NCBIfam" id="TIGR00169">
    <property type="entry name" value="leuB"/>
    <property type="match status" value="1"/>
</dbReference>
<organism evidence="19 20">
    <name type="scientific">Methylomonas albis</name>
    <dbReference type="NCBI Taxonomy" id="1854563"/>
    <lineage>
        <taxon>Bacteria</taxon>
        <taxon>Pseudomonadati</taxon>
        <taxon>Pseudomonadota</taxon>
        <taxon>Gammaproteobacteria</taxon>
        <taxon>Methylococcales</taxon>
        <taxon>Methylococcaceae</taxon>
        <taxon>Methylomonas</taxon>
    </lineage>
</organism>
<keyword evidence="14 17" id="KW-0100">Branched-chain amino acid biosynthesis</keyword>
<accession>A0ABR9D293</accession>
<dbReference type="RefSeq" id="WP_192374425.1">
    <property type="nucleotide sequence ID" value="NZ_CAJHIV010000001.1"/>
</dbReference>
<evidence type="ECO:0000256" key="2">
    <source>
        <dbReference type="ARBA" id="ARBA00001936"/>
    </source>
</evidence>
<dbReference type="Pfam" id="PF00180">
    <property type="entry name" value="Iso_dh"/>
    <property type="match status" value="1"/>
</dbReference>
<dbReference type="PROSITE" id="PS00470">
    <property type="entry name" value="IDH_IMDH"/>
    <property type="match status" value="1"/>
</dbReference>
<evidence type="ECO:0000256" key="13">
    <source>
        <dbReference type="ARBA" id="ARBA00023027"/>
    </source>
</evidence>
<evidence type="ECO:0000256" key="9">
    <source>
        <dbReference type="ARBA" id="ARBA00022605"/>
    </source>
</evidence>
<evidence type="ECO:0000256" key="7">
    <source>
        <dbReference type="ARBA" id="ARBA00019276"/>
    </source>
</evidence>
<keyword evidence="8 17" id="KW-0432">Leucine biosynthesis</keyword>
<reference evidence="19 20" key="1">
    <citation type="submission" date="2020-09" db="EMBL/GenBank/DDBJ databases">
        <title>Methylomonas albis sp. nov. and Methylomonas fluvii sp. nov.: Two cold-adapted methanotrophs from the River Elbe and an amended description of Methylovulum psychrotolerans strain Eb1.</title>
        <authorList>
            <person name="Bussmann I.K."/>
            <person name="Klings K.-W."/>
            <person name="Warnstedt J."/>
            <person name="Hoppert M."/>
            <person name="Saborowski A."/>
            <person name="Horn F."/>
            <person name="Liebner S."/>
        </authorList>
    </citation>
    <scope>NUCLEOTIDE SEQUENCE [LARGE SCALE GENOMIC DNA]</scope>
    <source>
        <strain evidence="19 20">EbA</strain>
    </source>
</reference>
<comment type="pathway">
    <text evidence="3 17">Amino-acid biosynthesis; L-leucine biosynthesis; L-leucine from 3-methyl-2-oxobutanoate: step 3/4.</text>
</comment>
<comment type="catalytic activity">
    <reaction evidence="1 17">
        <text>(2R,3S)-3-isopropylmalate + NAD(+) = 4-methyl-2-oxopentanoate + CO2 + NADH</text>
        <dbReference type="Rhea" id="RHEA:32271"/>
        <dbReference type="ChEBI" id="CHEBI:16526"/>
        <dbReference type="ChEBI" id="CHEBI:17865"/>
        <dbReference type="ChEBI" id="CHEBI:35121"/>
        <dbReference type="ChEBI" id="CHEBI:57540"/>
        <dbReference type="ChEBI" id="CHEBI:57945"/>
        <dbReference type="EC" id="1.1.1.85"/>
    </reaction>
</comment>
<protein>
    <recommendedName>
        <fullName evidence="7 15">3-isopropylmalate dehydrogenase</fullName>
        <ecNumber evidence="6 15">1.1.1.85</ecNumber>
    </recommendedName>
</protein>
<dbReference type="Gene3D" id="3.40.718.10">
    <property type="entry name" value="Isopropylmalate Dehydrogenase"/>
    <property type="match status" value="1"/>
</dbReference>
<keyword evidence="12 16" id="KW-0560">Oxidoreductase</keyword>
<evidence type="ECO:0000256" key="1">
    <source>
        <dbReference type="ARBA" id="ARBA00000624"/>
    </source>
</evidence>
<comment type="function">
    <text evidence="17">Catalyzes the oxidation of 3-carboxy-2-hydroxy-4-methylpentanoate (3-isopropylmalate) to 3-carboxy-4-methyl-2-oxopentanoate. The product decarboxylates to 4-methyl-2 oxopentanoate.</text>
</comment>
<evidence type="ECO:0000313" key="20">
    <source>
        <dbReference type="Proteomes" id="UP000652176"/>
    </source>
</evidence>
<name>A0ABR9D293_9GAMM</name>
<dbReference type="InterPro" id="IPR004429">
    <property type="entry name" value="Isopropylmalate_DH"/>
</dbReference>
<comment type="similarity">
    <text evidence="4">Belongs to the isocitrate and isopropylmalate dehydrogenases family. LeuB type 1 subfamily.</text>
</comment>
<dbReference type="SUPFAM" id="SSF53659">
    <property type="entry name" value="Isocitrate/Isopropylmalate dehydrogenase-like"/>
    <property type="match status" value="1"/>
</dbReference>
<evidence type="ECO:0000313" key="19">
    <source>
        <dbReference type="EMBL" id="MBD9356032.1"/>
    </source>
</evidence>
<evidence type="ECO:0000256" key="5">
    <source>
        <dbReference type="ARBA" id="ARBA00011738"/>
    </source>
</evidence>
<evidence type="ECO:0000256" key="6">
    <source>
        <dbReference type="ARBA" id="ARBA00013101"/>
    </source>
</evidence>
<dbReference type="InterPro" id="IPR024084">
    <property type="entry name" value="IsoPropMal-DH-like_dom"/>
</dbReference>
<evidence type="ECO:0000256" key="17">
    <source>
        <dbReference type="RuleBase" id="RU004445"/>
    </source>
</evidence>
<dbReference type="PANTHER" id="PTHR42979">
    <property type="entry name" value="3-ISOPROPYLMALATE DEHYDROGENASE"/>
    <property type="match status" value="1"/>
</dbReference>
<evidence type="ECO:0000256" key="8">
    <source>
        <dbReference type="ARBA" id="ARBA00022430"/>
    </source>
</evidence>
<evidence type="ECO:0000256" key="11">
    <source>
        <dbReference type="ARBA" id="ARBA00022842"/>
    </source>
</evidence>
<evidence type="ECO:0000256" key="16">
    <source>
        <dbReference type="RuleBase" id="RU004443"/>
    </source>
</evidence>
<comment type="caution">
    <text evidence="19">The sequence shown here is derived from an EMBL/GenBank/DDBJ whole genome shotgun (WGS) entry which is preliminary data.</text>
</comment>
<gene>
    <name evidence="19" type="primary">leuB</name>
    <name evidence="19" type="ORF">IE877_09040</name>
</gene>
<keyword evidence="13 17" id="KW-0520">NAD</keyword>
<evidence type="ECO:0000256" key="12">
    <source>
        <dbReference type="ARBA" id="ARBA00023002"/>
    </source>
</evidence>
<sequence>MKNYKIAILAGDGIGPEITAEAVKVLKVIEERNDVSFELLPAAFGACAYFESGSAFPHQTKAICDEADAILKGPIGLSHEDSKRIPIDEQPERGALLPLRRRYNTYANFRPVSLPKSLAHFSPLKPEIIGEGIDLMIVRELVGGLYFGEKEMGVNDAGLRYVRETLEYDESQIHQIMQQAFKLASKRRKLLHNIHKSNVLKSSVLWNEVMEEVAKEYPEVQVVNMLVDAAATALCLKPTQFDVMVMENMFGDILSDQGGGILGSLGLMPSACIGPDKAYYEPSHGSAPDIAGKNIANPYSMIGSVAMMLENSFDMEAEAKNVWAAMQGVFADGYSTADLSKPGSGVTMISTVEFGDKVVEKLRQMPKV</sequence>
<evidence type="ECO:0000256" key="4">
    <source>
        <dbReference type="ARBA" id="ARBA00008319"/>
    </source>
</evidence>
<keyword evidence="10 17" id="KW-0479">Metal-binding</keyword>
<keyword evidence="11" id="KW-0460">Magnesium</keyword>
<dbReference type="SMART" id="SM01329">
    <property type="entry name" value="Iso_dh"/>
    <property type="match status" value="1"/>
</dbReference>
<comment type="cofactor">
    <cofactor evidence="17">
        <name>Mg(2+)</name>
        <dbReference type="ChEBI" id="CHEBI:18420"/>
    </cofactor>
    <cofactor evidence="17">
        <name>Mn(2+)</name>
        <dbReference type="ChEBI" id="CHEBI:29035"/>
    </cofactor>
    <text evidence="17">Binds 1 Mg(2+) or Mn(2+) ion per subunit.</text>
</comment>
<evidence type="ECO:0000256" key="14">
    <source>
        <dbReference type="ARBA" id="ARBA00023304"/>
    </source>
</evidence>
<evidence type="ECO:0000259" key="18">
    <source>
        <dbReference type="SMART" id="SM01329"/>
    </source>
</evidence>
<keyword evidence="9" id="KW-0028">Amino-acid biosynthesis</keyword>
<evidence type="ECO:0000256" key="15">
    <source>
        <dbReference type="NCBIfam" id="TIGR00169"/>
    </source>
</evidence>
<dbReference type="GO" id="GO:0003862">
    <property type="term" value="F:3-isopropylmalate dehydrogenase activity"/>
    <property type="evidence" value="ECO:0007669"/>
    <property type="project" value="UniProtKB-EC"/>
</dbReference>
<dbReference type="EMBL" id="JACXSS010000001">
    <property type="protein sequence ID" value="MBD9356032.1"/>
    <property type="molecule type" value="Genomic_DNA"/>
</dbReference>
<feature type="domain" description="Isopropylmalate dehydrogenase-like" evidence="18">
    <location>
        <begin position="5"/>
        <end position="358"/>
    </location>
</feature>
<proteinExistence type="inferred from homology"/>